<organism evidence="4 5">
    <name type="scientific">Microdochium bolleyi</name>
    <dbReference type="NCBI Taxonomy" id="196109"/>
    <lineage>
        <taxon>Eukaryota</taxon>
        <taxon>Fungi</taxon>
        <taxon>Dikarya</taxon>
        <taxon>Ascomycota</taxon>
        <taxon>Pezizomycotina</taxon>
        <taxon>Sordariomycetes</taxon>
        <taxon>Xylariomycetidae</taxon>
        <taxon>Xylariales</taxon>
        <taxon>Microdochiaceae</taxon>
        <taxon>Microdochium</taxon>
    </lineage>
</organism>
<proteinExistence type="predicted"/>
<reference evidence="5" key="1">
    <citation type="submission" date="2016-02" db="EMBL/GenBank/DDBJ databases">
        <title>Draft genome sequence of Microdochium bolleyi, a fungal endophyte of beachgrass.</title>
        <authorList>
            <consortium name="DOE Joint Genome Institute"/>
            <person name="David A.S."/>
            <person name="May G."/>
            <person name="Haridas S."/>
            <person name="Lim J."/>
            <person name="Wang M."/>
            <person name="Labutti K."/>
            <person name="Lipzen A."/>
            <person name="Barry K."/>
            <person name="Grigoriev I.V."/>
        </authorList>
    </citation>
    <scope>NUCLEOTIDE SEQUENCE [LARGE SCALE GENOMIC DNA]</scope>
    <source>
        <strain evidence="5">J235TASD1</strain>
    </source>
</reference>
<dbReference type="Gene3D" id="3.60.20.30">
    <property type="entry name" value="(Glycosyl)asparaginase"/>
    <property type="match status" value="1"/>
</dbReference>
<dbReference type="InterPro" id="IPR000246">
    <property type="entry name" value="Peptidase_T2"/>
</dbReference>
<dbReference type="GO" id="GO:0051604">
    <property type="term" value="P:protein maturation"/>
    <property type="evidence" value="ECO:0007669"/>
    <property type="project" value="TreeGrafter"/>
</dbReference>
<accession>A0A136JGR6</accession>
<dbReference type="InterPro" id="IPR037464">
    <property type="entry name" value="Taspase1"/>
</dbReference>
<feature type="region of interest" description="Disordered" evidence="3">
    <location>
        <begin position="1"/>
        <end position="33"/>
    </location>
</feature>
<evidence type="ECO:0000256" key="2">
    <source>
        <dbReference type="PIRSR" id="PIRSR600246-3"/>
    </source>
</evidence>
<evidence type="ECO:0000256" key="3">
    <source>
        <dbReference type="SAM" id="MobiDB-lite"/>
    </source>
</evidence>
<feature type="compositionally biased region" description="Polar residues" evidence="3">
    <location>
        <begin position="267"/>
        <end position="281"/>
    </location>
</feature>
<name>A0A136JGR6_9PEZI</name>
<dbReference type="Pfam" id="PF01112">
    <property type="entry name" value="Asparaginase_2"/>
    <property type="match status" value="2"/>
</dbReference>
<evidence type="ECO:0000313" key="5">
    <source>
        <dbReference type="Proteomes" id="UP000070501"/>
    </source>
</evidence>
<evidence type="ECO:0000313" key="4">
    <source>
        <dbReference type="EMBL" id="KXJ96308.1"/>
    </source>
</evidence>
<keyword evidence="4" id="KW-0378">Hydrolase</keyword>
<dbReference type="SUPFAM" id="SSF56235">
    <property type="entry name" value="N-terminal nucleophile aminohydrolases (Ntn hydrolases)"/>
    <property type="match status" value="1"/>
</dbReference>
<feature type="compositionally biased region" description="Polar residues" evidence="3">
    <location>
        <begin position="238"/>
        <end position="250"/>
    </location>
</feature>
<dbReference type="PANTHER" id="PTHR10188:SF8">
    <property type="entry name" value="THREONINE ASPARTASE 1"/>
    <property type="match status" value="1"/>
</dbReference>
<sequence length="548" mass="58517">MTHITMSVLGKRKSKSSIGTHESPLGRDINSFRDKHDMPLDTDALEGGVALASTDGTIDKLGHPRRRVPVSAIFIHAGAGYHSITNENIHLLACGEAARTGMKALHAGCTAVEAVEAAIRVLEDKEIANAGFGSNLSIEGTVECDATIVDHMGRSGAVGAVSNIKNPISLASLVLEHSRKPLSLRRVPPNLLVGEGAKDFASEHGMPLVPNSWLVSKNAQDRFLKWEQDLKRAEARESSPSPAVTSNTFESYERRETPLAHRDHTRAIQTGVWNEGQSDSPALSPPHDSRHSNSPLSPLPSPERTVDRRNPGLAWDAHKPPASKDYPHSSASAARHEGDSTCDLCMPTPELLVEEARAAQDCITDTVGAIAIDSNGRIAAASSSGGIGMKHRGRVGPAALVGVGTSVIPQDYFDEDGISVAAVTSGTGEHMATTMASQKCAERIYQWTQRGEGGADIPADDETAILDSFITNDFQKHPGVMNSTSVGAIGVMAVKKSKNGFYLYFAHNTDSFALASMASTDQEPMCVMSRLREGRHGVSQGARKIHLK</sequence>
<feature type="site" description="Cleavage; by autolysis" evidence="2">
    <location>
        <begin position="365"/>
        <end position="366"/>
    </location>
</feature>
<dbReference type="STRING" id="196109.A0A136JGR6"/>
<dbReference type="InterPro" id="IPR029055">
    <property type="entry name" value="Ntn_hydrolases_N"/>
</dbReference>
<feature type="active site" description="Nucleophile" evidence="1">
    <location>
        <position position="366"/>
    </location>
</feature>
<dbReference type="EMBL" id="KQ964245">
    <property type="protein sequence ID" value="KXJ96308.1"/>
    <property type="molecule type" value="Genomic_DNA"/>
</dbReference>
<dbReference type="AlphaFoldDB" id="A0A136JGR6"/>
<feature type="compositionally biased region" description="Basic and acidic residues" evidence="3">
    <location>
        <begin position="251"/>
        <end position="266"/>
    </location>
</feature>
<dbReference type="GO" id="GO:0005737">
    <property type="term" value="C:cytoplasm"/>
    <property type="evidence" value="ECO:0007669"/>
    <property type="project" value="TreeGrafter"/>
</dbReference>
<keyword evidence="5" id="KW-1185">Reference proteome</keyword>
<dbReference type="OrthoDB" id="77601at2759"/>
<dbReference type="FunFam" id="3.60.20.30:FF:000007">
    <property type="entry name" value="Similar to threonine aspartase"/>
    <property type="match status" value="1"/>
</dbReference>
<dbReference type="Proteomes" id="UP000070501">
    <property type="component" value="Unassembled WGS sequence"/>
</dbReference>
<dbReference type="InParanoid" id="A0A136JGR6"/>
<dbReference type="PANTHER" id="PTHR10188">
    <property type="entry name" value="L-ASPARAGINASE"/>
    <property type="match status" value="1"/>
</dbReference>
<dbReference type="GO" id="GO:0004298">
    <property type="term" value="F:threonine-type endopeptidase activity"/>
    <property type="evidence" value="ECO:0007669"/>
    <property type="project" value="InterPro"/>
</dbReference>
<protein>
    <submittedName>
        <fullName evidence="4">Nucleophile aminohydrolase</fullName>
    </submittedName>
</protein>
<gene>
    <name evidence="4" type="ORF">Micbo1qcDRAFT_229246</name>
</gene>
<evidence type="ECO:0000256" key="1">
    <source>
        <dbReference type="PIRSR" id="PIRSR600246-1"/>
    </source>
</evidence>
<dbReference type="CDD" id="cd04514">
    <property type="entry name" value="Taspase1_like"/>
    <property type="match status" value="1"/>
</dbReference>
<feature type="region of interest" description="Disordered" evidence="3">
    <location>
        <begin position="233"/>
        <end position="340"/>
    </location>
</feature>